<dbReference type="GO" id="GO:0003777">
    <property type="term" value="F:microtubule motor activity"/>
    <property type="evidence" value="ECO:0007669"/>
    <property type="project" value="InterPro"/>
</dbReference>
<feature type="coiled-coil region" evidence="2">
    <location>
        <begin position="1042"/>
        <end position="1069"/>
    </location>
</feature>
<comment type="similarity">
    <text evidence="1">Belongs to the TRAFAC class myosin-kinesin ATPase superfamily. Kinesin family.</text>
</comment>
<feature type="binding site" evidence="1">
    <location>
        <begin position="104"/>
        <end position="111"/>
    </location>
    <ligand>
        <name>ATP</name>
        <dbReference type="ChEBI" id="CHEBI:30616"/>
    </ligand>
</feature>
<dbReference type="InterPro" id="IPR036961">
    <property type="entry name" value="Kinesin_motor_dom_sf"/>
</dbReference>
<feature type="compositionally biased region" description="Basic and acidic residues" evidence="3">
    <location>
        <begin position="1100"/>
        <end position="1109"/>
    </location>
</feature>
<feature type="region of interest" description="Disordered" evidence="3">
    <location>
        <begin position="1127"/>
        <end position="1152"/>
    </location>
</feature>
<reference evidence="5 6" key="1">
    <citation type="journal article" date="2010" name="Nature">
        <title>The Ectocarpus genome and the independent evolution of multicellularity in brown algae.</title>
        <authorList>
            <person name="Cock J.M."/>
            <person name="Sterck L."/>
            <person name="Rouze P."/>
            <person name="Scornet D."/>
            <person name="Allen A.E."/>
            <person name="Amoutzias G."/>
            <person name="Anthouard V."/>
            <person name="Artiguenave F."/>
            <person name="Aury J.M."/>
            <person name="Badger J.H."/>
            <person name="Beszteri B."/>
            <person name="Billiau K."/>
            <person name="Bonnet E."/>
            <person name="Bothwell J.H."/>
            <person name="Bowler C."/>
            <person name="Boyen C."/>
            <person name="Brownlee C."/>
            <person name="Carrano C.J."/>
            <person name="Charrier B."/>
            <person name="Cho G.Y."/>
            <person name="Coelho S.M."/>
            <person name="Collen J."/>
            <person name="Corre E."/>
            <person name="Da Silva C."/>
            <person name="Delage L."/>
            <person name="Delaroque N."/>
            <person name="Dittami S.M."/>
            <person name="Doulbeau S."/>
            <person name="Elias M."/>
            <person name="Farnham G."/>
            <person name="Gachon C.M."/>
            <person name="Gschloessl B."/>
            <person name="Heesch S."/>
            <person name="Jabbari K."/>
            <person name="Jubin C."/>
            <person name="Kawai H."/>
            <person name="Kimura K."/>
            <person name="Kloareg B."/>
            <person name="Kupper F.C."/>
            <person name="Lang D."/>
            <person name="Le Bail A."/>
            <person name="Leblanc C."/>
            <person name="Lerouge P."/>
            <person name="Lohr M."/>
            <person name="Lopez P.J."/>
            <person name="Martens C."/>
            <person name="Maumus F."/>
            <person name="Michel G."/>
            <person name="Miranda-Saavedra D."/>
            <person name="Morales J."/>
            <person name="Moreau H."/>
            <person name="Motomura T."/>
            <person name="Nagasato C."/>
            <person name="Napoli C.A."/>
            <person name="Nelson D.R."/>
            <person name="Nyvall-Collen P."/>
            <person name="Peters A.F."/>
            <person name="Pommier C."/>
            <person name="Potin P."/>
            <person name="Poulain J."/>
            <person name="Quesneville H."/>
            <person name="Read B."/>
            <person name="Rensing S.A."/>
            <person name="Ritter A."/>
            <person name="Rousvoal S."/>
            <person name="Samanta M."/>
            <person name="Samson G."/>
            <person name="Schroeder D.C."/>
            <person name="Segurens B."/>
            <person name="Strittmatter M."/>
            <person name="Tonon T."/>
            <person name="Tregear J.W."/>
            <person name="Valentin K."/>
            <person name="von Dassow P."/>
            <person name="Yamagishi T."/>
            <person name="Van de Peer Y."/>
            <person name="Wincker P."/>
        </authorList>
    </citation>
    <scope>NUCLEOTIDE SEQUENCE [LARGE SCALE GENOMIC DNA]</scope>
    <source>
        <strain evidence="6">Ec32 / CCAP1310/4</strain>
    </source>
</reference>
<feature type="region of interest" description="Disordered" evidence="3">
    <location>
        <begin position="1075"/>
        <end position="1109"/>
    </location>
</feature>
<dbReference type="EMBL" id="FN649107">
    <property type="protein sequence ID" value="CBJ27929.1"/>
    <property type="molecule type" value="Genomic_DNA"/>
</dbReference>
<keyword evidence="1" id="KW-0505">Motor protein</keyword>
<dbReference type="Proteomes" id="UP000002630">
    <property type="component" value="Linkage Group LG26"/>
</dbReference>
<protein>
    <recommendedName>
        <fullName evidence="4">Kinesin motor domain-containing protein</fullName>
    </recommendedName>
</protein>
<dbReference type="GO" id="GO:0008017">
    <property type="term" value="F:microtubule binding"/>
    <property type="evidence" value="ECO:0007669"/>
    <property type="project" value="InterPro"/>
</dbReference>
<feature type="compositionally biased region" description="Gly residues" evidence="3">
    <location>
        <begin position="1127"/>
        <end position="1144"/>
    </location>
</feature>
<evidence type="ECO:0000256" key="1">
    <source>
        <dbReference type="PROSITE-ProRule" id="PRU00283"/>
    </source>
</evidence>
<dbReference type="SUPFAM" id="SSF49879">
    <property type="entry name" value="SMAD/FHA domain"/>
    <property type="match status" value="1"/>
</dbReference>
<dbReference type="GO" id="GO:0016887">
    <property type="term" value="F:ATP hydrolysis activity"/>
    <property type="evidence" value="ECO:0007669"/>
    <property type="project" value="TreeGrafter"/>
</dbReference>
<feature type="coiled-coil region" evidence="2">
    <location>
        <begin position="405"/>
        <end position="432"/>
    </location>
</feature>
<dbReference type="InterPro" id="IPR001752">
    <property type="entry name" value="Kinesin_motor_dom"/>
</dbReference>
<feature type="region of interest" description="Disordered" evidence="3">
    <location>
        <begin position="460"/>
        <end position="489"/>
    </location>
</feature>
<dbReference type="PROSITE" id="PS50067">
    <property type="entry name" value="KINESIN_MOTOR_2"/>
    <property type="match status" value="1"/>
</dbReference>
<dbReference type="GO" id="GO:0005524">
    <property type="term" value="F:ATP binding"/>
    <property type="evidence" value="ECO:0007669"/>
    <property type="project" value="UniProtKB-UniRule"/>
</dbReference>
<sequence>MSVSIKVAMRCRPFSIDDKLGVQLLQNGEEEGEVNLLNSDYTTNRFAFTYAWWSAYGFDRHIQSNQDEAEAMTLMNQEMVYSSVGTKIKDDLYDGNAVVLFAYGLSGSGKTFTVFGPDAVDIPEAWFKHAEPHPLWGIFPRLAYEMFKDKTDGWKITMKYFQNVVDTVRDLMSPVISEQHYKNGMKKDENGFMDIDWCCSKVLNDWDELRSVFMQANAKKAIAPTQFNHQSTRGHCIMTLEVERPHPDMAGMKQKGRVYVCDLAGTEPAGDIVFAKYDKKVFPNGDIEHKFIGAHEDDRKTKELQNQGMKINLSLTEMSQFFMKMAEAVKKKKLKPGASIPGCNSYFLCKFLKDTMLQARTYLFCAIRPEVKYHSYTFSTCNFAKNASVVKLQPKKAVAASSPAERKLMEELEQMKMMMDAMKAENEKLAAAGGGGEGDSKLQEMLAAKQAELMNVLASREGQEGGEGGGGSGGSPDNTEERMMQQQREEYGRRGIHLTYFEKGTSIPHFINLDEDPFRSHRFMYLLDKPRTTFGSGGDIKPLSLTVAKDHCVVLKEDVAAPQPAPEGQEGDASHASPATYVLECGDGETFINGRLMSKSERIAISCYDRVAIGGELLLFDHPGARPPGVPTEGGDGAEAAAVPPTAEFAVEELQAALRSKGKKAQEMLDERMKQFEEEKVKWEQQREAAAKAGKTFDDEEPTMDEERERAWQSVDKEILDVLPKIKEAKNIVGLMDRDTLTFDVALQRTEDEVGVPKVKVRVENSAIAGEANSILLDPIDFLRGFSVLKDELVHLRNAKENGRTYVVDTHHDPIQLLFDNTFHLGTGVMFPEFMLYNLEMESDERVVDIKNVSAPYNNVGAFEMVWTPLPGPEEEDAGKDMMDVETEEDLVGKPWTYRVDLKGATGLPLMVSHAFVQYELGGNLFTTETVEQDTHNPLLEYSFLHHVERVTPELIASLKKPMQFRLWVSPYVINPKNLVSTDNSRVLNPNACAEGANIHRSGTVVDQGYFAQQQGGAGGAFPTDGSGPDDPEKISVSQEYLHGLRVALDTERRRVEELEAEVCRLNKELATLRKPSPRLAEETSGDAPPGNSEPCSPKKRLESAVKTDRVLTNALDHMEAAGTGVVGGAGAAAEGGVGGGGPAPAGDEAAS</sequence>
<keyword evidence="1" id="KW-0547">Nucleotide-binding</keyword>
<dbReference type="SUPFAM" id="SSF52540">
    <property type="entry name" value="P-loop containing nucleoside triphosphate hydrolases"/>
    <property type="match status" value="1"/>
</dbReference>
<evidence type="ECO:0000313" key="6">
    <source>
        <dbReference type="Proteomes" id="UP000002630"/>
    </source>
</evidence>
<dbReference type="InterPro" id="IPR027640">
    <property type="entry name" value="Kinesin-like_fam"/>
</dbReference>
<proteinExistence type="inferred from homology"/>
<feature type="domain" description="Kinesin motor" evidence="4">
    <location>
        <begin position="4"/>
        <end position="267"/>
    </location>
</feature>
<dbReference type="GO" id="GO:0005874">
    <property type="term" value="C:microtubule"/>
    <property type="evidence" value="ECO:0007669"/>
    <property type="project" value="TreeGrafter"/>
</dbReference>
<evidence type="ECO:0000256" key="2">
    <source>
        <dbReference type="SAM" id="Coils"/>
    </source>
</evidence>
<feature type="region of interest" description="Disordered" evidence="3">
    <location>
        <begin position="1014"/>
        <end position="1035"/>
    </location>
</feature>
<evidence type="ECO:0000256" key="3">
    <source>
        <dbReference type="SAM" id="MobiDB-lite"/>
    </source>
</evidence>
<keyword evidence="6" id="KW-1185">Reference proteome</keyword>
<dbReference type="OMA" id="GFKMNGR"/>
<gene>
    <name evidence="5" type="ORF">Esi_0087_0052</name>
</gene>
<keyword evidence="2" id="KW-0175">Coiled coil</keyword>
<dbReference type="AlphaFoldDB" id="D7G866"/>
<dbReference type="GO" id="GO:0007018">
    <property type="term" value="P:microtubule-based movement"/>
    <property type="evidence" value="ECO:0007669"/>
    <property type="project" value="InterPro"/>
</dbReference>
<dbReference type="PRINTS" id="PR00380">
    <property type="entry name" value="KINESINHEAVY"/>
</dbReference>
<feature type="compositionally biased region" description="Basic and acidic residues" evidence="3">
    <location>
        <begin position="479"/>
        <end position="489"/>
    </location>
</feature>
<dbReference type="InParanoid" id="D7G866"/>
<dbReference type="InterPro" id="IPR008984">
    <property type="entry name" value="SMAD_FHA_dom_sf"/>
</dbReference>
<organism evidence="5 6">
    <name type="scientific">Ectocarpus siliculosus</name>
    <name type="common">Brown alga</name>
    <name type="synonym">Conferva siliculosa</name>
    <dbReference type="NCBI Taxonomy" id="2880"/>
    <lineage>
        <taxon>Eukaryota</taxon>
        <taxon>Sar</taxon>
        <taxon>Stramenopiles</taxon>
        <taxon>Ochrophyta</taxon>
        <taxon>PX clade</taxon>
        <taxon>Phaeophyceae</taxon>
        <taxon>Ectocarpales</taxon>
        <taxon>Ectocarpaceae</taxon>
        <taxon>Ectocarpus</taxon>
    </lineage>
</organism>
<dbReference type="OrthoDB" id="62798at2759"/>
<name>D7G866_ECTSI</name>
<dbReference type="STRING" id="2880.D7G866"/>
<dbReference type="GO" id="GO:0005871">
    <property type="term" value="C:kinesin complex"/>
    <property type="evidence" value="ECO:0007669"/>
    <property type="project" value="TreeGrafter"/>
</dbReference>
<dbReference type="InterPro" id="IPR027417">
    <property type="entry name" value="P-loop_NTPase"/>
</dbReference>
<dbReference type="PANTHER" id="PTHR24115">
    <property type="entry name" value="KINESIN-RELATED"/>
    <property type="match status" value="1"/>
</dbReference>
<evidence type="ECO:0000313" key="5">
    <source>
        <dbReference type="EMBL" id="CBJ27929.1"/>
    </source>
</evidence>
<dbReference type="Gene3D" id="3.40.850.10">
    <property type="entry name" value="Kinesin motor domain"/>
    <property type="match status" value="1"/>
</dbReference>
<feature type="compositionally biased region" description="Gly residues" evidence="3">
    <location>
        <begin position="465"/>
        <end position="474"/>
    </location>
</feature>
<dbReference type="Gene3D" id="2.60.200.20">
    <property type="match status" value="1"/>
</dbReference>
<keyword evidence="1" id="KW-0067">ATP-binding</keyword>
<dbReference type="SMART" id="SM00129">
    <property type="entry name" value="KISc"/>
    <property type="match status" value="1"/>
</dbReference>
<dbReference type="Pfam" id="PF00225">
    <property type="entry name" value="Kinesin"/>
    <property type="match status" value="1"/>
</dbReference>
<evidence type="ECO:0000259" key="4">
    <source>
        <dbReference type="PROSITE" id="PS50067"/>
    </source>
</evidence>
<accession>D7G866</accession>
<feature type="coiled-coil region" evidence="2">
    <location>
        <begin position="651"/>
        <end position="693"/>
    </location>
</feature>
<dbReference type="EMBL" id="FN649751">
    <property type="protein sequence ID" value="CBJ27929.1"/>
    <property type="molecule type" value="Genomic_DNA"/>
</dbReference>
<dbReference type="eggNOG" id="KOG0245">
    <property type="taxonomic scope" value="Eukaryota"/>
</dbReference>